<dbReference type="GO" id="GO:0019284">
    <property type="term" value="P:L-methionine salvage from S-adenosylmethionine"/>
    <property type="evidence" value="ECO:0007669"/>
    <property type="project" value="TreeGrafter"/>
</dbReference>
<dbReference type="KEGG" id="aqu:105314337"/>
<dbReference type="GO" id="GO:0005829">
    <property type="term" value="C:cytosol"/>
    <property type="evidence" value="ECO:0007669"/>
    <property type="project" value="TreeGrafter"/>
</dbReference>
<dbReference type="EnsemblMetazoa" id="XM_020002066.1">
    <property type="protein sequence ID" value="XP_019857625.1"/>
    <property type="gene ID" value="LOC105314337"/>
</dbReference>
<keyword evidence="1" id="KW-0472">Membrane</keyword>
<proteinExistence type="predicted"/>
<reference evidence="4" key="1">
    <citation type="journal article" date="2010" name="Nature">
        <title>The Amphimedon queenslandica genome and the evolution of animal complexity.</title>
        <authorList>
            <person name="Srivastava M."/>
            <person name="Simakov O."/>
            <person name="Chapman J."/>
            <person name="Fahey B."/>
            <person name="Gauthier M.E."/>
            <person name="Mitros T."/>
            <person name="Richards G.S."/>
            <person name="Conaco C."/>
            <person name="Dacre M."/>
            <person name="Hellsten U."/>
            <person name="Larroux C."/>
            <person name="Putnam N.H."/>
            <person name="Stanke M."/>
            <person name="Adamska M."/>
            <person name="Darling A."/>
            <person name="Degnan S.M."/>
            <person name="Oakley T.H."/>
            <person name="Plachetzki D.C."/>
            <person name="Zhai Y."/>
            <person name="Adamski M."/>
            <person name="Calcino A."/>
            <person name="Cummins S.F."/>
            <person name="Goodstein D.M."/>
            <person name="Harris C."/>
            <person name="Jackson D.J."/>
            <person name="Leys S.P."/>
            <person name="Shu S."/>
            <person name="Woodcroft B.J."/>
            <person name="Vervoort M."/>
            <person name="Kosik K.S."/>
            <person name="Manning G."/>
            <person name="Degnan B.M."/>
            <person name="Rokhsar D.S."/>
        </authorList>
    </citation>
    <scope>NUCLEOTIDE SEQUENCE [LARGE SCALE GENOMIC DNA]</scope>
</reference>
<dbReference type="GeneID" id="105314337"/>
<evidence type="ECO:0000313" key="4">
    <source>
        <dbReference type="Proteomes" id="UP000007879"/>
    </source>
</evidence>
<evidence type="ECO:0000313" key="3">
    <source>
        <dbReference type="EnsemblMetazoa" id="XP_019857625.1"/>
    </source>
</evidence>
<dbReference type="InterPro" id="IPR000845">
    <property type="entry name" value="Nucleoside_phosphorylase_d"/>
</dbReference>
<evidence type="ECO:0000259" key="2">
    <source>
        <dbReference type="Pfam" id="PF01048"/>
    </source>
</evidence>
<dbReference type="SUPFAM" id="SSF53167">
    <property type="entry name" value="Purine and uridine phosphorylases"/>
    <property type="match status" value="1"/>
</dbReference>
<dbReference type="GO" id="GO:0008782">
    <property type="term" value="F:adenosylhomocysteine nucleosidase activity"/>
    <property type="evidence" value="ECO:0007669"/>
    <property type="project" value="TreeGrafter"/>
</dbReference>
<dbReference type="Gene3D" id="3.40.50.1580">
    <property type="entry name" value="Nucleoside phosphorylase domain"/>
    <property type="match status" value="1"/>
</dbReference>
<keyword evidence="1" id="KW-1133">Transmembrane helix</keyword>
<organism evidence="3 4">
    <name type="scientific">Amphimedon queenslandica</name>
    <name type="common">Sponge</name>
    <dbReference type="NCBI Taxonomy" id="400682"/>
    <lineage>
        <taxon>Eukaryota</taxon>
        <taxon>Metazoa</taxon>
        <taxon>Porifera</taxon>
        <taxon>Demospongiae</taxon>
        <taxon>Heteroscleromorpha</taxon>
        <taxon>Haplosclerida</taxon>
        <taxon>Niphatidae</taxon>
        <taxon>Amphimedon</taxon>
    </lineage>
</organism>
<dbReference type="PANTHER" id="PTHR46832">
    <property type="entry name" value="5'-METHYLTHIOADENOSINE/S-ADENOSYLHOMOCYSTEINE NUCLEOSIDASE"/>
    <property type="match status" value="1"/>
</dbReference>
<dbReference type="RefSeq" id="XP_019857625.1">
    <property type="nucleotide sequence ID" value="XM_020002066.1"/>
</dbReference>
<keyword evidence="4" id="KW-1185">Reference proteome</keyword>
<dbReference type="PANTHER" id="PTHR46832:SF1">
    <property type="entry name" value="5'-METHYLTHIOADENOSINE_S-ADENOSYLHOMOCYSTEINE NUCLEOSIDASE"/>
    <property type="match status" value="1"/>
</dbReference>
<protein>
    <recommendedName>
        <fullName evidence="2">Nucleoside phosphorylase domain-containing protein</fullName>
    </recommendedName>
</protein>
<evidence type="ECO:0000256" key="1">
    <source>
        <dbReference type="SAM" id="Phobius"/>
    </source>
</evidence>
<dbReference type="Pfam" id="PF01048">
    <property type="entry name" value="PNP_UDP_1"/>
    <property type="match status" value="1"/>
</dbReference>
<feature type="domain" description="Nucleoside phosphorylase" evidence="2">
    <location>
        <begin position="369"/>
        <end position="564"/>
    </location>
</feature>
<sequence length="598" mass="66759">MIDVSQWRASIGLWNYCQAASRGSIVFKKYCRPASSGPASECCQYQLIKATTEDSESDSTGYIQKEKRCTLPAVLFIIGFIVIYFCFLLLKHNSIPPPGHCYCYQVQYTTGDIVTDTLQSVALPGDINIFSLISRLLLLLSGDVELNPGPTVEEICLKIKEILRSHYAVLEEATKGSLNRLLSHLYAKRIITESGRDSLNYSKMMKEFKANLSLSKDESELKAHCQVFLECISQGGPTDAVARSLDSEWGKVFDMESLLSMPAAVPTLSSNQDQTQHDDQNDYIRLHDDIITIATGTESDDQKSDTPPDVSKYCSKLEDIEEIILMKKFSKLTGEEKEFIKKVRYILVTATTIEYCAVMGAIEPTGADGKYIRVITKDKVANFILGKYTSINVAITRTGQGPNETEDILVSVQKDVEAKYVIAIGICYGANESKTKELSDKTNLGDIIVAKSIVDTAHQRIEGKDTIVLPTEYQCGKNLFKMFKHDEVFKIEGKAVKVHYQSSLASEFTLFCSKEAKEEKVKYVQKALGGEMEAKGIHKAAESVGFEWIVIKAIVDWGTEEKDKTWQPFGAVSCARFVLQCLNDQQSKLIMVRAMNYV</sequence>
<accession>A0AAN0JLC8</accession>
<dbReference type="GO" id="GO:0009116">
    <property type="term" value="P:nucleoside metabolic process"/>
    <property type="evidence" value="ECO:0007669"/>
    <property type="project" value="InterPro"/>
</dbReference>
<dbReference type="AlphaFoldDB" id="A0AAN0JLC8"/>
<keyword evidence="1" id="KW-0812">Transmembrane</keyword>
<dbReference type="Proteomes" id="UP000007879">
    <property type="component" value="Unassembled WGS sequence"/>
</dbReference>
<dbReference type="InterPro" id="IPR035994">
    <property type="entry name" value="Nucleoside_phosphorylase_sf"/>
</dbReference>
<feature type="transmembrane region" description="Helical" evidence="1">
    <location>
        <begin position="69"/>
        <end position="90"/>
    </location>
</feature>
<name>A0AAN0JLC8_AMPQE</name>
<dbReference type="GO" id="GO:0008930">
    <property type="term" value="F:methylthioadenosine nucleosidase activity"/>
    <property type="evidence" value="ECO:0007669"/>
    <property type="project" value="TreeGrafter"/>
</dbReference>
<reference evidence="3" key="2">
    <citation type="submission" date="2024-06" db="UniProtKB">
        <authorList>
            <consortium name="EnsemblMetazoa"/>
        </authorList>
    </citation>
    <scope>IDENTIFICATION</scope>
</reference>